<evidence type="ECO:0000313" key="2">
    <source>
        <dbReference type="Proteomes" id="UP000461409"/>
    </source>
</evidence>
<proteinExistence type="predicted"/>
<comment type="caution">
    <text evidence="1">The sequence shown here is derived from an EMBL/GenBank/DDBJ whole genome shotgun (WGS) entry which is preliminary data.</text>
</comment>
<accession>A0A844XD12</accession>
<protein>
    <submittedName>
        <fullName evidence="1">Uncharacterized protein</fullName>
    </submittedName>
</protein>
<gene>
    <name evidence="1" type="ORF">GRF63_06230</name>
</gene>
<evidence type="ECO:0000313" key="1">
    <source>
        <dbReference type="EMBL" id="MWV27498.1"/>
    </source>
</evidence>
<dbReference type="RefSeq" id="WP_160485060.1">
    <property type="nucleotide sequence ID" value="NZ_WUBR01000001.1"/>
</dbReference>
<dbReference type="Proteomes" id="UP000461409">
    <property type="component" value="Unassembled WGS sequence"/>
</dbReference>
<keyword evidence="2" id="KW-1185">Reference proteome</keyword>
<reference evidence="1 2" key="1">
    <citation type="submission" date="2019-12" db="EMBL/GenBank/DDBJ databases">
        <authorList>
            <person name="Lee S.D."/>
        </authorList>
    </citation>
    <scope>NUCLEOTIDE SEQUENCE [LARGE SCALE GENOMIC DNA]</scope>
    <source>
        <strain evidence="1 2">GH3-10</strain>
    </source>
</reference>
<organism evidence="1 2">
    <name type="scientific">Aurantiacibacter rhizosphaerae</name>
    <dbReference type="NCBI Taxonomy" id="2691582"/>
    <lineage>
        <taxon>Bacteria</taxon>
        <taxon>Pseudomonadati</taxon>
        <taxon>Pseudomonadota</taxon>
        <taxon>Alphaproteobacteria</taxon>
        <taxon>Sphingomonadales</taxon>
        <taxon>Erythrobacteraceae</taxon>
        <taxon>Aurantiacibacter</taxon>
    </lineage>
</organism>
<sequence>MTHIDLLFAASSLLAIAMLSASALMGWQGWLDLKRSELDMQRGQSDSAPDMEGGSREGMARIEIADLKERIRKLEAIANGVDL</sequence>
<reference evidence="1 2" key="2">
    <citation type="submission" date="2020-02" db="EMBL/GenBank/DDBJ databases">
        <title>Erythrobacter dongmakensis sp. nov., isolated from a tidal mudflat.</title>
        <authorList>
            <person name="Kim I.S."/>
        </authorList>
    </citation>
    <scope>NUCLEOTIDE SEQUENCE [LARGE SCALE GENOMIC DNA]</scope>
    <source>
        <strain evidence="1 2">GH3-10</strain>
    </source>
</reference>
<name>A0A844XD12_9SPHN</name>
<dbReference type="EMBL" id="WUBR01000001">
    <property type="protein sequence ID" value="MWV27498.1"/>
    <property type="molecule type" value="Genomic_DNA"/>
</dbReference>
<dbReference type="AlphaFoldDB" id="A0A844XD12"/>